<dbReference type="Proteomes" id="UP000305874">
    <property type="component" value="Unassembled WGS sequence"/>
</dbReference>
<sequence>LDLQSANFERDKALIYLEHTFGKAMREFVLQPSIHQAALDGSVLPTRQVPIPQLDISLARAARADIHDIGSINLYGSNNWAVTGALTRSGKAMLSDDMHLGLAVPSIWYRAQLNYHSKNTPVTVTGVSLPGAPAIVVGTN</sequence>
<dbReference type="GO" id="GO:0016787">
    <property type="term" value="F:hydrolase activity"/>
    <property type="evidence" value="ECO:0007669"/>
    <property type="project" value="InterPro"/>
</dbReference>
<dbReference type="PANTHER" id="PTHR34218">
    <property type="entry name" value="PEPTIDASE S45 PENICILLIN AMIDASE"/>
    <property type="match status" value="1"/>
</dbReference>
<comment type="subunit">
    <text evidence="1">Heterodimer of an alpha subunit and a beta subunit processed from the same precursor.</text>
</comment>
<dbReference type="PANTHER" id="PTHR34218:SF4">
    <property type="entry name" value="ACYL-HOMOSERINE LACTONE ACYLASE QUIP"/>
    <property type="match status" value="1"/>
</dbReference>
<evidence type="ECO:0000256" key="1">
    <source>
        <dbReference type="ARBA" id="ARBA00038735"/>
    </source>
</evidence>
<dbReference type="Pfam" id="PF01804">
    <property type="entry name" value="Penicil_amidase"/>
    <property type="match status" value="1"/>
</dbReference>
<dbReference type="InterPro" id="IPR029055">
    <property type="entry name" value="Ntn_hydrolases_N"/>
</dbReference>
<dbReference type="EMBL" id="PNCG01000694">
    <property type="protein sequence ID" value="TMP74790.1"/>
    <property type="molecule type" value="Genomic_DNA"/>
</dbReference>
<comment type="caution">
    <text evidence="2">The sequence shown here is derived from an EMBL/GenBank/DDBJ whole genome shotgun (WGS) entry which is preliminary data.</text>
</comment>
<reference evidence="2 3" key="1">
    <citation type="submission" date="2017-12" db="EMBL/GenBank/DDBJ databases">
        <authorList>
            <person name="Paulsen S."/>
            <person name="Gram L.K."/>
        </authorList>
    </citation>
    <scope>NUCLEOTIDE SEQUENCE [LARGE SCALE GENOMIC DNA]</scope>
    <source>
        <strain evidence="2 3">S2897</strain>
    </source>
</reference>
<gene>
    <name evidence="2" type="ORF">CWC05_22115</name>
</gene>
<dbReference type="RefSeq" id="WP_171041971.1">
    <property type="nucleotide sequence ID" value="NZ_PNCG01000694.1"/>
</dbReference>
<reference evidence="3" key="2">
    <citation type="submission" date="2019-06" db="EMBL/GenBank/DDBJ databases">
        <title>Co-occurence of chitin degradation, pigmentation and bioactivity in marine Pseudoalteromonas.</title>
        <authorList>
            <person name="Sonnenschein E.C."/>
            <person name="Bech P.K."/>
        </authorList>
    </citation>
    <scope>NUCLEOTIDE SEQUENCE [LARGE SCALE GENOMIC DNA]</scope>
    <source>
        <strain evidence="3">S2897</strain>
    </source>
</reference>
<dbReference type="Gene3D" id="3.60.20.10">
    <property type="entry name" value="Glutamine Phosphoribosylpyrophosphate, subunit 1, domain 1"/>
    <property type="match status" value="1"/>
</dbReference>
<protein>
    <submittedName>
        <fullName evidence="2">Penicillin acylase family protein</fullName>
    </submittedName>
</protein>
<name>A0A5S3YKL8_9GAMM</name>
<feature type="non-terminal residue" evidence="2">
    <location>
        <position position="140"/>
    </location>
</feature>
<evidence type="ECO:0000313" key="3">
    <source>
        <dbReference type="Proteomes" id="UP000305874"/>
    </source>
</evidence>
<dbReference type="AlphaFoldDB" id="A0A5S3YKL8"/>
<dbReference type="SUPFAM" id="SSF56235">
    <property type="entry name" value="N-terminal nucleophile aminohydrolases (Ntn hydrolases)"/>
    <property type="match status" value="1"/>
</dbReference>
<accession>A0A5S3YKL8</accession>
<organism evidence="2 3">
    <name type="scientific">Pseudoalteromonas ruthenica</name>
    <dbReference type="NCBI Taxonomy" id="151081"/>
    <lineage>
        <taxon>Bacteria</taxon>
        <taxon>Pseudomonadati</taxon>
        <taxon>Pseudomonadota</taxon>
        <taxon>Gammaproteobacteria</taxon>
        <taxon>Alteromonadales</taxon>
        <taxon>Pseudoalteromonadaceae</taxon>
        <taxon>Pseudoalteromonas</taxon>
    </lineage>
</organism>
<feature type="non-terminal residue" evidence="2">
    <location>
        <position position="1"/>
    </location>
</feature>
<dbReference type="GO" id="GO:0017000">
    <property type="term" value="P:antibiotic biosynthetic process"/>
    <property type="evidence" value="ECO:0007669"/>
    <property type="project" value="InterPro"/>
</dbReference>
<dbReference type="InterPro" id="IPR002692">
    <property type="entry name" value="S45"/>
</dbReference>
<proteinExistence type="predicted"/>
<evidence type="ECO:0000313" key="2">
    <source>
        <dbReference type="EMBL" id="TMP74790.1"/>
    </source>
</evidence>